<reference evidence="1 2" key="1">
    <citation type="submission" date="2020-02" db="EMBL/GenBank/DDBJ databases">
        <title>Draft genome sequence of Haematococcus lacustris strain NIES-144.</title>
        <authorList>
            <person name="Morimoto D."/>
            <person name="Nakagawa S."/>
            <person name="Yoshida T."/>
            <person name="Sawayama S."/>
        </authorList>
    </citation>
    <scope>NUCLEOTIDE SEQUENCE [LARGE SCALE GENOMIC DNA]</scope>
    <source>
        <strain evidence="1 2">NIES-144</strain>
    </source>
</reference>
<accession>A0A6A0A631</accession>
<evidence type="ECO:0000313" key="1">
    <source>
        <dbReference type="EMBL" id="GFH27976.1"/>
    </source>
</evidence>
<feature type="non-terminal residue" evidence="1">
    <location>
        <position position="69"/>
    </location>
</feature>
<sequence length="69" mass="7563">AGPTEVAAAPRAAKRVRRSRFQSASLLGGSESEQQQQLAAEAELERVFNKQDFKRMVVVGQFNLGFILA</sequence>
<dbReference type="Proteomes" id="UP000485058">
    <property type="component" value="Unassembled WGS sequence"/>
</dbReference>
<proteinExistence type="predicted"/>
<protein>
    <submittedName>
        <fullName evidence="1">MutL_C domain-containing protein</fullName>
    </submittedName>
</protein>
<evidence type="ECO:0000313" key="2">
    <source>
        <dbReference type="Proteomes" id="UP000485058"/>
    </source>
</evidence>
<feature type="non-terminal residue" evidence="1">
    <location>
        <position position="1"/>
    </location>
</feature>
<name>A0A6A0A631_HAELA</name>
<comment type="caution">
    <text evidence="1">The sequence shown here is derived from an EMBL/GenBank/DDBJ whole genome shotgun (WGS) entry which is preliminary data.</text>
</comment>
<organism evidence="1 2">
    <name type="scientific">Haematococcus lacustris</name>
    <name type="common">Green alga</name>
    <name type="synonym">Haematococcus pluvialis</name>
    <dbReference type="NCBI Taxonomy" id="44745"/>
    <lineage>
        <taxon>Eukaryota</taxon>
        <taxon>Viridiplantae</taxon>
        <taxon>Chlorophyta</taxon>
        <taxon>core chlorophytes</taxon>
        <taxon>Chlorophyceae</taxon>
        <taxon>CS clade</taxon>
        <taxon>Chlamydomonadales</taxon>
        <taxon>Haematococcaceae</taxon>
        <taxon>Haematococcus</taxon>
    </lineage>
</organism>
<dbReference type="AlphaFoldDB" id="A0A6A0A631"/>
<gene>
    <name evidence="1" type="ORF">HaLaN_26380</name>
</gene>
<dbReference type="EMBL" id="BLLF01003694">
    <property type="protein sequence ID" value="GFH27976.1"/>
    <property type="molecule type" value="Genomic_DNA"/>
</dbReference>
<keyword evidence="2" id="KW-1185">Reference proteome</keyword>